<accession>A0ABS8HNP5</accession>
<name>A0ABS8HNP5_9FIRM</name>
<gene>
    <name evidence="2" type="ORF">LMF89_04775</name>
</gene>
<keyword evidence="1" id="KW-1133">Transmembrane helix</keyword>
<comment type="caution">
    <text evidence="2">The sequence shown here is derived from an EMBL/GenBank/DDBJ whole genome shotgun (WGS) entry which is preliminary data.</text>
</comment>
<dbReference type="Proteomes" id="UP001165492">
    <property type="component" value="Unassembled WGS sequence"/>
</dbReference>
<evidence type="ECO:0000313" key="3">
    <source>
        <dbReference type="Proteomes" id="UP001165492"/>
    </source>
</evidence>
<dbReference type="RefSeq" id="WP_229534105.1">
    <property type="nucleotide sequence ID" value="NZ_JAJHJB010000004.1"/>
</dbReference>
<evidence type="ECO:0000256" key="1">
    <source>
        <dbReference type="SAM" id="Phobius"/>
    </source>
</evidence>
<reference evidence="2" key="1">
    <citation type="submission" date="2021-11" db="EMBL/GenBank/DDBJ databases">
        <title>Description of a new species Pelosinus isolated from the bottom sediments of Lake Baikal.</title>
        <authorList>
            <person name="Zakharyuk A."/>
        </authorList>
    </citation>
    <scope>NUCLEOTIDE SEQUENCE</scope>
    <source>
        <strain evidence="2">Bkl1</strain>
    </source>
</reference>
<feature type="transmembrane region" description="Helical" evidence="1">
    <location>
        <begin position="71"/>
        <end position="93"/>
    </location>
</feature>
<evidence type="ECO:0000313" key="2">
    <source>
        <dbReference type="EMBL" id="MCC5464680.1"/>
    </source>
</evidence>
<keyword evidence="3" id="KW-1185">Reference proteome</keyword>
<organism evidence="2 3">
    <name type="scientific">Pelosinus baikalensis</name>
    <dbReference type="NCBI Taxonomy" id="2892015"/>
    <lineage>
        <taxon>Bacteria</taxon>
        <taxon>Bacillati</taxon>
        <taxon>Bacillota</taxon>
        <taxon>Negativicutes</taxon>
        <taxon>Selenomonadales</taxon>
        <taxon>Sporomusaceae</taxon>
        <taxon>Pelosinus</taxon>
    </lineage>
</organism>
<keyword evidence="1" id="KW-0472">Membrane</keyword>
<dbReference type="EMBL" id="JAJHJB010000004">
    <property type="protein sequence ID" value="MCC5464680.1"/>
    <property type="molecule type" value="Genomic_DNA"/>
</dbReference>
<feature type="transmembrane region" description="Helical" evidence="1">
    <location>
        <begin position="6"/>
        <end position="21"/>
    </location>
</feature>
<sequence>MSYGIIFINCAFVLYTVGVWSEKIKGKLKRGHLFLFWLGIICDVLGTSAMGEIAKGHVASVIPITSDFHSLTGIIALLLMLLHTCWATIIIVTHKESWIRKFHRYSLLVWLIWLLPFISGAIVHFL</sequence>
<dbReference type="NCBIfam" id="TIGR03987">
    <property type="entry name" value="HsmA family protein"/>
    <property type="match status" value="1"/>
</dbReference>
<proteinExistence type="predicted"/>
<dbReference type="InterPro" id="IPR023813">
    <property type="entry name" value="HsmA-like"/>
</dbReference>
<keyword evidence="1" id="KW-0812">Transmembrane</keyword>
<feature type="transmembrane region" description="Helical" evidence="1">
    <location>
        <begin position="105"/>
        <end position="125"/>
    </location>
</feature>
<protein>
    <submittedName>
        <fullName evidence="2">TIGR03987 family protein</fullName>
    </submittedName>
</protein>
<feature type="transmembrane region" description="Helical" evidence="1">
    <location>
        <begin position="33"/>
        <end position="51"/>
    </location>
</feature>